<evidence type="ECO:0000256" key="1">
    <source>
        <dbReference type="SAM" id="Coils"/>
    </source>
</evidence>
<evidence type="ECO:0000313" key="4">
    <source>
        <dbReference type="Proteomes" id="UP000785679"/>
    </source>
</evidence>
<organism evidence="3 4">
    <name type="scientific">Halteria grandinella</name>
    <dbReference type="NCBI Taxonomy" id="5974"/>
    <lineage>
        <taxon>Eukaryota</taxon>
        <taxon>Sar</taxon>
        <taxon>Alveolata</taxon>
        <taxon>Ciliophora</taxon>
        <taxon>Intramacronucleata</taxon>
        <taxon>Spirotrichea</taxon>
        <taxon>Stichotrichia</taxon>
        <taxon>Sporadotrichida</taxon>
        <taxon>Halteriidae</taxon>
        <taxon>Halteria</taxon>
    </lineage>
</organism>
<feature type="compositionally biased region" description="Polar residues" evidence="2">
    <location>
        <begin position="465"/>
        <end position="485"/>
    </location>
</feature>
<dbReference type="Proteomes" id="UP000785679">
    <property type="component" value="Unassembled WGS sequence"/>
</dbReference>
<name>A0A8J8NX61_HALGN</name>
<feature type="compositionally biased region" description="Polar residues" evidence="2">
    <location>
        <begin position="347"/>
        <end position="374"/>
    </location>
</feature>
<feature type="region of interest" description="Disordered" evidence="2">
    <location>
        <begin position="134"/>
        <end position="154"/>
    </location>
</feature>
<proteinExistence type="predicted"/>
<feature type="compositionally biased region" description="Low complexity" evidence="2">
    <location>
        <begin position="423"/>
        <end position="435"/>
    </location>
</feature>
<comment type="caution">
    <text evidence="3">The sequence shown here is derived from an EMBL/GenBank/DDBJ whole genome shotgun (WGS) entry which is preliminary data.</text>
</comment>
<feature type="region of interest" description="Disordered" evidence="2">
    <location>
        <begin position="336"/>
        <end position="446"/>
    </location>
</feature>
<protein>
    <submittedName>
        <fullName evidence="3">Uncharacterized protein</fullName>
    </submittedName>
</protein>
<gene>
    <name evidence="3" type="ORF">FGO68_gene4129</name>
</gene>
<dbReference type="AlphaFoldDB" id="A0A8J8NX61"/>
<feature type="coiled-coil region" evidence="1">
    <location>
        <begin position="540"/>
        <end position="574"/>
    </location>
</feature>
<keyword evidence="1" id="KW-0175">Coiled coil</keyword>
<sequence length="579" mass="64323">MTAIDFVKMCKQLKVYPLIIQFDILKKVIVKAPEYWHTPGKGGLSLGHLTSTSNGGGAGMSEMVTTVFPFKDFFKAFKIIARHSGKNTEDSNTVKFNKVTQFLQKQLDSVLRKLAENGQLAPHQQPYFFHQDTNSDSRSVYSASNTGAARPNMSPQNIYYQQEDSVKRQTMVEQEYRVPSGMGIQQQQQMMAAMSSTHSTGVPSNWRVISNSEVKSDNGTTQSQTGRAYSAAVKIFKQKGTVITKQSLKKKGGGLNIQGLINFKNQGAGGNFRTIQGKTTQSSQSTSKSQVVTAATLNLDNNNNIRRSQNATNSMTANASLLVSSSGSAGVYRATSLHHQQQEGRNKSPSLSKSMNENSQMVIKNDVTTESTLDNPRYNKFQLPQSEMSRQRDTLNPIISSTSSRGGEEGSAQKSFRIRKYSRSLSRSSRTSLHSARGEEHSPDMPQLKTIEIDNIRPNVDIKPHSQNNHHQQFKSAALPSTQQKPQRRIKASRHKQERDSLNALLGEIKARFNTFKAVHEAGMGESDTGGRKEQKVILEDEKDRRIKALEAEVARLREREQALVDKLKAAGNNIVNDL</sequence>
<reference evidence="3" key="1">
    <citation type="submission" date="2019-06" db="EMBL/GenBank/DDBJ databases">
        <authorList>
            <person name="Zheng W."/>
        </authorList>
    </citation>
    <scope>NUCLEOTIDE SEQUENCE</scope>
    <source>
        <strain evidence="3">QDHG01</strain>
    </source>
</reference>
<accession>A0A8J8NX61</accession>
<keyword evidence="4" id="KW-1185">Reference proteome</keyword>
<evidence type="ECO:0000256" key="2">
    <source>
        <dbReference type="SAM" id="MobiDB-lite"/>
    </source>
</evidence>
<evidence type="ECO:0000313" key="3">
    <source>
        <dbReference type="EMBL" id="TNV81851.1"/>
    </source>
</evidence>
<dbReference type="EMBL" id="RRYP01005647">
    <property type="protein sequence ID" value="TNV81851.1"/>
    <property type="molecule type" value="Genomic_DNA"/>
</dbReference>
<dbReference type="OrthoDB" id="10689002at2759"/>
<feature type="region of interest" description="Disordered" evidence="2">
    <location>
        <begin position="460"/>
        <end position="498"/>
    </location>
</feature>